<dbReference type="InterPro" id="IPR036291">
    <property type="entry name" value="NAD(P)-bd_dom_sf"/>
</dbReference>
<evidence type="ECO:0000313" key="5">
    <source>
        <dbReference type="Proteomes" id="UP001054897"/>
    </source>
</evidence>
<dbReference type="InterPro" id="IPR001509">
    <property type="entry name" value="Epimerase_deHydtase"/>
</dbReference>
<keyword evidence="5" id="KW-1185">Reference proteome</keyword>
<proteinExistence type="inferred from homology"/>
<gene>
    <name evidence="4" type="ORF">L1F06_008960</name>
</gene>
<feature type="domain" description="NAD-dependent epimerase/dehydratase" evidence="3">
    <location>
        <begin position="3"/>
        <end position="223"/>
    </location>
</feature>
<comment type="similarity">
    <text evidence="2">Belongs to the NAD(P)-dependent epimerase/dehydratase family.</text>
</comment>
<accession>A0ABY5ADT5</accession>
<dbReference type="GeneID" id="300081097"/>
<name>A0ABY5ADT5_9GAMM</name>
<dbReference type="Pfam" id="PF01370">
    <property type="entry name" value="Epimerase"/>
    <property type="match status" value="1"/>
</dbReference>
<sequence>MRVLVTGANGLVGMAVLRRLGRESGLQAIAGVRAPTAGNVDCEQRALGDLAKGPVDAELLRGIDVVVHAAARVHVMQERAQDPLAAFRAVNVEGTRALLEASAQAGVRRFVLVSSIKVNGEANAPGRPFSEADEASPQDAYACSKWEAEQLVQAFCEQHGMEWVVVRPPLVYGPGVRANFRRMLQALARGLPLPLGGLHNKRSLVALENLADFLVCCVSHPLAANQRFLVSDGQDLSVTELSRKLAAALDSRSWLVPVPRAWLSAGLHLLGRGAAAQRLCGELWVNSSKACSLLNWQAPQGVDDALAATVRDFVRECSR</sequence>
<dbReference type="EMBL" id="CP099397">
    <property type="protein sequence ID" value="USR41536.1"/>
    <property type="molecule type" value="Genomic_DNA"/>
</dbReference>
<evidence type="ECO:0000313" key="4">
    <source>
        <dbReference type="EMBL" id="USR41536.1"/>
    </source>
</evidence>
<evidence type="ECO:0000256" key="1">
    <source>
        <dbReference type="ARBA" id="ARBA00005125"/>
    </source>
</evidence>
<reference evidence="4" key="1">
    <citation type="submission" date="2022-06" db="EMBL/GenBank/DDBJ databases">
        <title>Complete genome of Pseudomonas hydrolytica DSWY01T.</title>
        <authorList>
            <person name="Jung J."/>
            <person name="Jeon C.O."/>
        </authorList>
    </citation>
    <scope>NUCLEOTIDE SEQUENCE</scope>
    <source>
        <strain evidence="4">DSWY01</strain>
    </source>
</reference>
<dbReference type="Proteomes" id="UP001054897">
    <property type="component" value="Chromosome"/>
</dbReference>
<comment type="pathway">
    <text evidence="1">Bacterial outer membrane biogenesis; LPS O-antigen biosynthesis.</text>
</comment>
<protein>
    <submittedName>
        <fullName evidence="4">NAD-dependent epimerase/dehydratase family protein</fullName>
    </submittedName>
</protein>
<dbReference type="Gene3D" id="3.40.50.720">
    <property type="entry name" value="NAD(P)-binding Rossmann-like Domain"/>
    <property type="match status" value="1"/>
</dbReference>
<dbReference type="SUPFAM" id="SSF51735">
    <property type="entry name" value="NAD(P)-binding Rossmann-fold domains"/>
    <property type="match status" value="1"/>
</dbReference>
<organism evidence="4 5">
    <name type="scientific">Ectopseudomonas hydrolytica</name>
    <dbReference type="NCBI Taxonomy" id="2493633"/>
    <lineage>
        <taxon>Bacteria</taxon>
        <taxon>Pseudomonadati</taxon>
        <taxon>Pseudomonadota</taxon>
        <taxon>Gammaproteobacteria</taxon>
        <taxon>Pseudomonadales</taxon>
        <taxon>Pseudomonadaceae</taxon>
        <taxon>Ectopseudomonas</taxon>
    </lineage>
</organism>
<dbReference type="PANTHER" id="PTHR43000">
    <property type="entry name" value="DTDP-D-GLUCOSE 4,6-DEHYDRATASE-RELATED"/>
    <property type="match status" value="1"/>
</dbReference>
<dbReference type="RefSeq" id="WP_129483551.1">
    <property type="nucleotide sequence ID" value="NZ_CP099397.1"/>
</dbReference>
<evidence type="ECO:0000256" key="2">
    <source>
        <dbReference type="ARBA" id="ARBA00007637"/>
    </source>
</evidence>
<evidence type="ECO:0000259" key="3">
    <source>
        <dbReference type="Pfam" id="PF01370"/>
    </source>
</evidence>